<dbReference type="RefSeq" id="WP_077291291.1">
    <property type="nucleotide sequence ID" value="NZ_CP019630.1"/>
</dbReference>
<feature type="transmembrane region" description="Helical" evidence="1">
    <location>
        <begin position="9"/>
        <end position="25"/>
    </location>
</feature>
<sequence>MYRILPKKIIFVAFAWLVVGLYFLFDTLTGLTELTLRIASIPTVAWFLFSALLLNPVWRFFWKKFPYLQRLVFPDLNGKWKVELYSNWPRQLQLLEAAESADSAVDMRRCPEAELAELTPMVLEAEISQSWWTIEMKLYNPASNTPIDKSNTISVDPFPRNGLRDPGICYIYKQENLTGNVSDDSEFYGAARLEYDFEKHQLKGLVWTARMWQRAMNTASSAVFTRVD</sequence>
<protein>
    <recommendedName>
        <fullName evidence="4">SMODS-associating 2TM beta-strand rich effector domain-containing protein</fullName>
    </recommendedName>
</protein>
<keyword evidence="3" id="KW-1185">Reference proteome</keyword>
<dbReference type="Proteomes" id="UP000188174">
    <property type="component" value="Chromosome"/>
</dbReference>
<feature type="transmembrane region" description="Helical" evidence="1">
    <location>
        <begin position="45"/>
        <end position="62"/>
    </location>
</feature>
<organism evidence="2 3">
    <name type="scientific">Roseibium algicola</name>
    <dbReference type="NCBI Taxonomy" id="2857014"/>
    <lineage>
        <taxon>Bacteria</taxon>
        <taxon>Pseudomonadati</taxon>
        <taxon>Pseudomonadota</taxon>
        <taxon>Alphaproteobacteria</taxon>
        <taxon>Hyphomicrobiales</taxon>
        <taxon>Stappiaceae</taxon>
        <taxon>Roseibium</taxon>
    </lineage>
</organism>
<keyword evidence="1" id="KW-0472">Membrane</keyword>
<name>A0ABN4WV77_9HYPH</name>
<reference evidence="2 3" key="1">
    <citation type="submission" date="2017-02" db="EMBL/GenBank/DDBJ databases">
        <authorList>
            <person name="Jeong S."/>
        </authorList>
    </citation>
    <scope>NUCLEOTIDE SEQUENCE [LARGE SCALE GENOMIC DNA]</scope>
    <source>
        <strain evidence="2 3">RMAR6-6</strain>
    </source>
</reference>
<keyword evidence="1" id="KW-1133">Transmembrane helix</keyword>
<evidence type="ECO:0000256" key="1">
    <source>
        <dbReference type="SAM" id="Phobius"/>
    </source>
</evidence>
<dbReference type="EMBL" id="CP019630">
    <property type="protein sequence ID" value="AQQ04128.1"/>
    <property type="molecule type" value="Genomic_DNA"/>
</dbReference>
<evidence type="ECO:0000313" key="2">
    <source>
        <dbReference type="EMBL" id="AQQ04128.1"/>
    </source>
</evidence>
<proteinExistence type="predicted"/>
<accession>A0ABN4WV77</accession>
<keyword evidence="1" id="KW-0812">Transmembrane</keyword>
<evidence type="ECO:0000313" key="3">
    <source>
        <dbReference type="Proteomes" id="UP000188174"/>
    </source>
</evidence>
<gene>
    <name evidence="2" type="ORF">B0E33_11440</name>
</gene>
<evidence type="ECO:0008006" key="4">
    <source>
        <dbReference type="Google" id="ProtNLM"/>
    </source>
</evidence>